<dbReference type="AlphaFoldDB" id="A0A8J6LYV8"/>
<dbReference type="SUPFAM" id="SSF56601">
    <property type="entry name" value="beta-lactamase/transpeptidase-like"/>
    <property type="match status" value="1"/>
</dbReference>
<keyword evidence="4" id="KW-1185">Reference proteome</keyword>
<gene>
    <name evidence="3" type="ORF">H8B19_10590</name>
</gene>
<reference evidence="3" key="1">
    <citation type="journal article" date="2018" name="Int. J. Syst. Evol. Microbiol.">
        <title>Neptunicella marina gen. nov., sp. nov., isolated from surface seawater.</title>
        <authorList>
            <person name="Liu X."/>
            <person name="Lai Q."/>
            <person name="Du Y."/>
            <person name="Zhang X."/>
            <person name="Liu Z."/>
            <person name="Sun F."/>
            <person name="Shao Z."/>
        </authorList>
    </citation>
    <scope>NUCLEOTIDE SEQUENCE</scope>
    <source>
        <strain evidence="3">S27-2</strain>
    </source>
</reference>
<sequence>MINFAHTLKLTSLAAATILLTACGGSSNNNSQTPPQNTTPPPVSNEVDYQALIEQRISDIVPGIVLYIDSPDKQFWGSAGVSNLDTQAPMPVDAVIPNGSSGKKATALLANMLYEEGYIDFDVPISTYLSQEVLSHIQYSEQITLRMLLTHTSGVYDYLEGDAFFEAVLEDQLTLKTDSYALKFAYDMPAYNEPGEEFHYSNSGYLLVGLILDSVLGEHHSAEMRKRIFEPFGFTSMHYGAVEREQYDTASGYLLYDGVMVDTKAFYERIGVADAPLVANVEDIANLLKVIVTDDPMISEESHARLRGDGDHIKISEGFYAGMGIFKQNIGGHTVYHHGGEEAGYSTLSLYIPESDTSITAFLTCGAQTQCEVEVNSFLNQLYEIEFDK</sequence>
<dbReference type="Pfam" id="PF00144">
    <property type="entry name" value="Beta-lactamase"/>
    <property type="match status" value="1"/>
</dbReference>
<evidence type="ECO:0000313" key="4">
    <source>
        <dbReference type="Proteomes" id="UP000601768"/>
    </source>
</evidence>
<dbReference type="Proteomes" id="UP000601768">
    <property type="component" value="Unassembled WGS sequence"/>
</dbReference>
<dbReference type="InterPro" id="IPR001466">
    <property type="entry name" value="Beta-lactam-related"/>
</dbReference>
<feature type="chain" id="PRO_5035247002" evidence="1">
    <location>
        <begin position="32"/>
        <end position="389"/>
    </location>
</feature>
<organism evidence="3 4">
    <name type="scientific">Neptunicella marina</name>
    <dbReference type="NCBI Taxonomy" id="2125989"/>
    <lineage>
        <taxon>Bacteria</taxon>
        <taxon>Pseudomonadati</taxon>
        <taxon>Pseudomonadota</taxon>
        <taxon>Gammaproteobacteria</taxon>
        <taxon>Alteromonadales</taxon>
        <taxon>Alteromonadaceae</taxon>
        <taxon>Neptunicella</taxon>
    </lineage>
</organism>
<name>A0A8J6LYV8_9ALTE</name>
<dbReference type="InterPro" id="IPR050491">
    <property type="entry name" value="AmpC-like"/>
</dbReference>
<comment type="caution">
    <text evidence="3">The sequence shown here is derived from an EMBL/GenBank/DDBJ whole genome shotgun (WGS) entry which is preliminary data.</text>
</comment>
<evidence type="ECO:0000313" key="3">
    <source>
        <dbReference type="EMBL" id="MBC3766329.1"/>
    </source>
</evidence>
<dbReference type="PANTHER" id="PTHR46825">
    <property type="entry name" value="D-ALANYL-D-ALANINE-CARBOXYPEPTIDASE/ENDOPEPTIDASE AMPH"/>
    <property type="match status" value="1"/>
</dbReference>
<feature type="signal peptide" evidence="1">
    <location>
        <begin position="1"/>
        <end position="31"/>
    </location>
</feature>
<evidence type="ECO:0000259" key="2">
    <source>
        <dbReference type="Pfam" id="PF00144"/>
    </source>
</evidence>
<evidence type="ECO:0000256" key="1">
    <source>
        <dbReference type="SAM" id="SignalP"/>
    </source>
</evidence>
<reference evidence="3" key="2">
    <citation type="submission" date="2020-08" db="EMBL/GenBank/DDBJ databases">
        <authorList>
            <person name="Lai Q."/>
        </authorList>
    </citation>
    <scope>NUCLEOTIDE SEQUENCE</scope>
    <source>
        <strain evidence="3">S27-2</strain>
    </source>
</reference>
<feature type="domain" description="Beta-lactamase-related" evidence="2">
    <location>
        <begin position="61"/>
        <end position="364"/>
    </location>
</feature>
<dbReference type="EMBL" id="JACNEP010000007">
    <property type="protein sequence ID" value="MBC3766329.1"/>
    <property type="molecule type" value="Genomic_DNA"/>
</dbReference>
<dbReference type="RefSeq" id="WP_186506855.1">
    <property type="nucleotide sequence ID" value="NZ_JACNEP010000007.1"/>
</dbReference>
<dbReference type="InterPro" id="IPR012338">
    <property type="entry name" value="Beta-lactam/transpept-like"/>
</dbReference>
<accession>A0A8J6LYV8</accession>
<dbReference type="PANTHER" id="PTHR46825:SF7">
    <property type="entry name" value="D-ALANYL-D-ALANINE CARBOXYPEPTIDASE"/>
    <property type="match status" value="1"/>
</dbReference>
<keyword evidence="1" id="KW-0732">Signal</keyword>
<protein>
    <submittedName>
        <fullName evidence="3">Beta-lactamase family protein</fullName>
    </submittedName>
</protein>
<proteinExistence type="predicted"/>
<dbReference type="Gene3D" id="3.40.710.10">
    <property type="entry name" value="DD-peptidase/beta-lactamase superfamily"/>
    <property type="match status" value="1"/>
</dbReference>